<evidence type="ECO:0000256" key="2">
    <source>
        <dbReference type="ARBA" id="ARBA00004282"/>
    </source>
</evidence>
<evidence type="ECO:0000256" key="1">
    <source>
        <dbReference type="ARBA" id="ARBA00004141"/>
    </source>
</evidence>
<evidence type="ECO:0000256" key="4">
    <source>
        <dbReference type="ARBA" id="ARBA00022692"/>
    </source>
</evidence>
<evidence type="ECO:0000256" key="7">
    <source>
        <dbReference type="ARBA" id="ARBA00023136"/>
    </source>
</evidence>
<dbReference type="GeneID" id="106166774"/>
<dbReference type="Pfam" id="PF00822">
    <property type="entry name" value="PMP22_Claudin"/>
    <property type="match status" value="1"/>
</dbReference>
<evidence type="ECO:0000256" key="5">
    <source>
        <dbReference type="ARBA" id="ARBA00022949"/>
    </source>
</evidence>
<dbReference type="OrthoDB" id="8655982at2759"/>
<dbReference type="GO" id="GO:0005911">
    <property type="term" value="C:cell-cell junction"/>
    <property type="evidence" value="ECO:0007669"/>
    <property type="project" value="TreeGrafter"/>
</dbReference>
<accession>A0A1S3ISH1</accession>
<dbReference type="InterPro" id="IPR015664">
    <property type="entry name" value="P53_induced"/>
</dbReference>
<feature type="transmembrane region" description="Helical" evidence="8">
    <location>
        <begin position="82"/>
        <end position="105"/>
    </location>
</feature>
<comment type="similarity">
    <text evidence="3">Belongs to the TMEM47 family.</text>
</comment>
<keyword evidence="7 8" id="KW-0472">Membrane</keyword>
<dbReference type="GO" id="GO:0098609">
    <property type="term" value="P:cell-cell adhesion"/>
    <property type="evidence" value="ECO:0007669"/>
    <property type="project" value="TreeGrafter"/>
</dbReference>
<dbReference type="AlphaFoldDB" id="A0A1S3ISH1"/>
<gene>
    <name evidence="10 11" type="primary">LOC106166774</name>
</gene>
<evidence type="ECO:0000256" key="8">
    <source>
        <dbReference type="SAM" id="Phobius"/>
    </source>
</evidence>
<feature type="transmembrane region" description="Helical" evidence="8">
    <location>
        <begin position="160"/>
        <end position="182"/>
    </location>
</feature>
<organism evidence="9 11">
    <name type="scientific">Lingula anatina</name>
    <name type="common">Brachiopod</name>
    <name type="synonym">Lingula unguis</name>
    <dbReference type="NCBI Taxonomy" id="7574"/>
    <lineage>
        <taxon>Eukaryota</taxon>
        <taxon>Metazoa</taxon>
        <taxon>Spiralia</taxon>
        <taxon>Lophotrochozoa</taxon>
        <taxon>Brachiopoda</taxon>
        <taxon>Linguliformea</taxon>
        <taxon>Lingulata</taxon>
        <taxon>Lingulida</taxon>
        <taxon>Linguloidea</taxon>
        <taxon>Lingulidae</taxon>
        <taxon>Lingula</taxon>
    </lineage>
</organism>
<sequence length="208" mass="23159">MAPTAEIETVVIVRPLKVLALIFGCLASLLLLIAIIPTHWLQTSIYREGLFVACKMPPNHSLIHDDQVETCFALSGQVWTQAVAAMCIISLLITAASTVVTGLALCNKEPDRKYTFYMVAMVGFGLAAIFLVIGLIVYPIMFWQNMVFKLEDGGKEWEFAWAYGLAWASVLVILTAAILLFVERDADEIDYREKVHHDYSNDGKETEA</sequence>
<keyword evidence="5" id="KW-0965">Cell junction</keyword>
<dbReference type="Gene3D" id="1.20.140.150">
    <property type="match status" value="1"/>
</dbReference>
<name>A0A1S3ISH1_LINAN</name>
<reference evidence="10 11" key="1">
    <citation type="submission" date="2025-04" db="UniProtKB">
        <authorList>
            <consortium name="RefSeq"/>
        </authorList>
    </citation>
    <scope>IDENTIFICATION</scope>
    <source>
        <tissue evidence="10 11">Gonads</tissue>
    </source>
</reference>
<feature type="transmembrane region" description="Helical" evidence="8">
    <location>
        <begin position="117"/>
        <end position="140"/>
    </location>
</feature>
<comment type="subcellular location">
    <subcellularLocation>
        <location evidence="2">Cell junction</location>
    </subcellularLocation>
    <subcellularLocation>
        <location evidence="1">Membrane</location>
        <topology evidence="1">Multi-pass membrane protein</topology>
    </subcellularLocation>
</comment>
<dbReference type="STRING" id="7574.A0A1S3ISH1"/>
<dbReference type="PANTHER" id="PTHR14399">
    <property type="entry name" value="P53-INDUCED PROTEIN RELATED"/>
    <property type="match status" value="1"/>
</dbReference>
<dbReference type="KEGG" id="lak:106166774"/>
<protein>
    <submittedName>
        <fullName evidence="10">Transmembrane protein 47 isoform X1</fullName>
    </submittedName>
    <submittedName>
        <fullName evidence="11">Transmembrane protein 47 isoform X2</fullName>
    </submittedName>
</protein>
<proteinExistence type="inferred from homology"/>
<evidence type="ECO:0000256" key="3">
    <source>
        <dbReference type="ARBA" id="ARBA00008691"/>
    </source>
</evidence>
<dbReference type="RefSeq" id="XP_013400885.1">
    <property type="nucleotide sequence ID" value="XM_013545431.1"/>
</dbReference>
<dbReference type="RefSeq" id="XP_013400886.1">
    <property type="nucleotide sequence ID" value="XM_013545432.1"/>
</dbReference>
<keyword evidence="9" id="KW-1185">Reference proteome</keyword>
<keyword evidence="4 8" id="KW-0812">Transmembrane</keyword>
<evidence type="ECO:0000256" key="6">
    <source>
        <dbReference type="ARBA" id="ARBA00022989"/>
    </source>
</evidence>
<dbReference type="InterPro" id="IPR004031">
    <property type="entry name" value="PMP22/EMP/MP20/Claudin"/>
</dbReference>
<evidence type="ECO:0000313" key="9">
    <source>
        <dbReference type="Proteomes" id="UP000085678"/>
    </source>
</evidence>
<dbReference type="PANTHER" id="PTHR14399:SF5">
    <property type="entry name" value="CELL JUNCTION PROTEIN VAB-9"/>
    <property type="match status" value="1"/>
</dbReference>
<evidence type="ECO:0000313" key="10">
    <source>
        <dbReference type="RefSeq" id="XP_013400885.1"/>
    </source>
</evidence>
<dbReference type="OMA" id="FVETATM"/>
<feature type="transmembrane region" description="Helical" evidence="8">
    <location>
        <begin position="18"/>
        <end position="40"/>
    </location>
</feature>
<evidence type="ECO:0000313" key="11">
    <source>
        <dbReference type="RefSeq" id="XP_013400886.1"/>
    </source>
</evidence>
<keyword evidence="6 8" id="KW-1133">Transmembrane helix</keyword>
<dbReference type="Proteomes" id="UP000085678">
    <property type="component" value="Unplaced"/>
</dbReference>
<dbReference type="GO" id="GO:0016020">
    <property type="term" value="C:membrane"/>
    <property type="evidence" value="ECO:0007669"/>
    <property type="project" value="UniProtKB-SubCell"/>
</dbReference>